<comment type="caution">
    <text evidence="5">The sequence shown here is derived from an EMBL/GenBank/DDBJ whole genome shotgun (WGS) entry which is preliminary data.</text>
</comment>
<dbReference type="Pfam" id="PF00724">
    <property type="entry name" value="Oxidored_FMN"/>
    <property type="match status" value="1"/>
</dbReference>
<evidence type="ECO:0000256" key="1">
    <source>
        <dbReference type="ARBA" id="ARBA00001917"/>
    </source>
</evidence>
<feature type="domain" description="NADH:flavin oxidoreductase/NADH oxidase N-terminal" evidence="4">
    <location>
        <begin position="2"/>
        <end position="335"/>
    </location>
</feature>
<dbReference type="Proteomes" id="UP000289703">
    <property type="component" value="Unassembled WGS sequence"/>
</dbReference>
<proteinExistence type="inferred from homology"/>
<evidence type="ECO:0000313" key="5">
    <source>
        <dbReference type="EMBL" id="RXQ90348.1"/>
    </source>
</evidence>
<name>A0A4Q1JK55_9BACT</name>
<dbReference type="EMBL" id="SAXA01000013">
    <property type="protein sequence ID" value="RXQ90348.1"/>
    <property type="molecule type" value="Genomic_DNA"/>
</dbReference>
<dbReference type="AlphaFoldDB" id="A0A4Q1JK55"/>
<dbReference type="Gene3D" id="3.20.20.70">
    <property type="entry name" value="Aldolase class I"/>
    <property type="match status" value="1"/>
</dbReference>
<dbReference type="InterPro" id="IPR001155">
    <property type="entry name" value="OxRdtase_FMN_N"/>
</dbReference>
<dbReference type="InterPro" id="IPR045247">
    <property type="entry name" value="Oye-like"/>
</dbReference>
<reference evidence="5 6" key="1">
    <citation type="submission" date="2019-01" db="EMBL/GenBank/DDBJ databases">
        <title>Ancylomarina salipaludis sp. nov., isolated from a salt marsh.</title>
        <authorList>
            <person name="Yoon J.-H."/>
        </authorList>
    </citation>
    <scope>NUCLEOTIDE SEQUENCE [LARGE SCALE GENOMIC DNA]</scope>
    <source>
        <strain evidence="5 6">SHSM-M15</strain>
    </source>
</reference>
<dbReference type="PANTHER" id="PTHR22893:SF91">
    <property type="entry name" value="NADPH DEHYDROGENASE 2-RELATED"/>
    <property type="match status" value="1"/>
</dbReference>
<dbReference type="GO" id="GO:0005829">
    <property type="term" value="C:cytosol"/>
    <property type="evidence" value="ECO:0007669"/>
    <property type="project" value="UniProtKB-ARBA"/>
</dbReference>
<keyword evidence="3" id="KW-0560">Oxidoreductase</keyword>
<dbReference type="PANTHER" id="PTHR22893">
    <property type="entry name" value="NADH OXIDOREDUCTASE-RELATED"/>
    <property type="match status" value="1"/>
</dbReference>
<evidence type="ECO:0000313" key="6">
    <source>
        <dbReference type="Proteomes" id="UP000289703"/>
    </source>
</evidence>
<sequence length="357" mass="39507">MSLFESFNLGSTTELKNRFVMAPLTRCRAIDNIPNELMVKYYQQRAGAGLIISEGTSPSPNGLGYPRIPGAYSDAQIEGWKKIAEAVHARGGKIFVQLMHCGRITAKLNMPEGSTTLAPSSIQAAGEMFTETGMFPHETPKAMSLDEIEGTQNEFVFSAKRLINEAGIDGVELHAANGYLLDQFINPRSNLRDDRYGGSIENRVRFVLETAQKLVDAIGADKLGIRFSPYGEYNDMLSDYADLEQTYIYLSQELAKMDLTYIHIVDHRLAFGAPDFATDIKNTIKKNFKGTVISGGDIDSEEKAQAILDSGLDLVYVGRSFISNPSFVEKIQNKAELVAPDMETFYTPGEKGYTDYL</sequence>
<comment type="similarity">
    <text evidence="2">Belongs to the NADH:flavin oxidoreductase/NADH oxidase family.</text>
</comment>
<dbReference type="OrthoDB" id="9772736at2"/>
<dbReference type="GO" id="GO:0016628">
    <property type="term" value="F:oxidoreductase activity, acting on the CH-CH group of donors, NAD or NADP as acceptor"/>
    <property type="evidence" value="ECO:0007669"/>
    <property type="project" value="UniProtKB-ARBA"/>
</dbReference>
<dbReference type="SUPFAM" id="SSF51395">
    <property type="entry name" value="FMN-linked oxidoreductases"/>
    <property type="match status" value="1"/>
</dbReference>
<gene>
    <name evidence="5" type="ORF">EO244_13130</name>
</gene>
<organism evidence="5 6">
    <name type="scientific">Ancylomarina salipaludis</name>
    <dbReference type="NCBI Taxonomy" id="2501299"/>
    <lineage>
        <taxon>Bacteria</taxon>
        <taxon>Pseudomonadati</taxon>
        <taxon>Bacteroidota</taxon>
        <taxon>Bacteroidia</taxon>
        <taxon>Marinilabiliales</taxon>
        <taxon>Marinifilaceae</taxon>
        <taxon>Ancylomarina</taxon>
    </lineage>
</organism>
<evidence type="ECO:0000259" key="4">
    <source>
        <dbReference type="Pfam" id="PF00724"/>
    </source>
</evidence>
<protein>
    <submittedName>
        <fullName evidence="5">Alkene reductase</fullName>
    </submittedName>
</protein>
<dbReference type="InterPro" id="IPR013785">
    <property type="entry name" value="Aldolase_TIM"/>
</dbReference>
<dbReference type="RefSeq" id="WP_129255145.1">
    <property type="nucleotide sequence ID" value="NZ_SAXA01000013.1"/>
</dbReference>
<comment type="cofactor">
    <cofactor evidence="1">
        <name>FMN</name>
        <dbReference type="ChEBI" id="CHEBI:58210"/>
    </cofactor>
</comment>
<dbReference type="CDD" id="cd02933">
    <property type="entry name" value="OYE_like_FMN"/>
    <property type="match status" value="1"/>
</dbReference>
<evidence type="ECO:0000256" key="2">
    <source>
        <dbReference type="ARBA" id="ARBA00005979"/>
    </source>
</evidence>
<accession>A0A4Q1JK55</accession>
<evidence type="ECO:0000256" key="3">
    <source>
        <dbReference type="ARBA" id="ARBA00023002"/>
    </source>
</evidence>
<dbReference type="FunFam" id="3.20.20.70:FF:000059">
    <property type="entry name" value="N-ethylmaleimide reductase, FMN-linked"/>
    <property type="match status" value="1"/>
</dbReference>
<dbReference type="GO" id="GO:0010181">
    <property type="term" value="F:FMN binding"/>
    <property type="evidence" value="ECO:0007669"/>
    <property type="project" value="InterPro"/>
</dbReference>
<keyword evidence="6" id="KW-1185">Reference proteome</keyword>